<evidence type="ECO:0000256" key="1">
    <source>
        <dbReference type="SAM" id="MobiDB-lite"/>
    </source>
</evidence>
<feature type="compositionally biased region" description="Basic and acidic residues" evidence="1">
    <location>
        <begin position="20"/>
        <end position="43"/>
    </location>
</feature>
<feature type="compositionally biased region" description="Polar residues" evidence="1">
    <location>
        <begin position="1"/>
        <end position="15"/>
    </location>
</feature>
<comment type="caution">
    <text evidence="2">The sequence shown here is derived from an EMBL/GenBank/DDBJ whole genome shotgun (WGS) entry which is preliminary data.</text>
</comment>
<organism evidence="2 3">
    <name type="scientific">Dreissena polymorpha</name>
    <name type="common">Zebra mussel</name>
    <name type="synonym">Mytilus polymorpha</name>
    <dbReference type="NCBI Taxonomy" id="45954"/>
    <lineage>
        <taxon>Eukaryota</taxon>
        <taxon>Metazoa</taxon>
        <taxon>Spiralia</taxon>
        <taxon>Lophotrochozoa</taxon>
        <taxon>Mollusca</taxon>
        <taxon>Bivalvia</taxon>
        <taxon>Autobranchia</taxon>
        <taxon>Heteroconchia</taxon>
        <taxon>Euheterodonta</taxon>
        <taxon>Imparidentia</taxon>
        <taxon>Neoheterodontei</taxon>
        <taxon>Myida</taxon>
        <taxon>Dreissenoidea</taxon>
        <taxon>Dreissenidae</taxon>
        <taxon>Dreissena</taxon>
    </lineage>
</organism>
<sequence length="57" mass="6712">MESMNQNIPNRQVNPTGEKGSYRPLDKSLRNCERHVETPKTRRNLDCKSYETCRESN</sequence>
<dbReference type="EMBL" id="JAIWYP010000002">
    <property type="protein sequence ID" value="KAH3863608.1"/>
    <property type="molecule type" value="Genomic_DNA"/>
</dbReference>
<gene>
    <name evidence="2" type="ORF">DPMN_026596</name>
</gene>
<proteinExistence type="predicted"/>
<feature type="region of interest" description="Disordered" evidence="1">
    <location>
        <begin position="1"/>
        <end position="43"/>
    </location>
</feature>
<keyword evidence="3" id="KW-1185">Reference proteome</keyword>
<name>A0A9D4RDN1_DREPO</name>
<reference evidence="2" key="1">
    <citation type="journal article" date="2019" name="bioRxiv">
        <title>The Genome of the Zebra Mussel, Dreissena polymorpha: A Resource for Invasive Species Research.</title>
        <authorList>
            <person name="McCartney M.A."/>
            <person name="Auch B."/>
            <person name="Kono T."/>
            <person name="Mallez S."/>
            <person name="Zhang Y."/>
            <person name="Obille A."/>
            <person name="Becker A."/>
            <person name="Abrahante J.E."/>
            <person name="Garbe J."/>
            <person name="Badalamenti J.P."/>
            <person name="Herman A."/>
            <person name="Mangelson H."/>
            <person name="Liachko I."/>
            <person name="Sullivan S."/>
            <person name="Sone E.D."/>
            <person name="Koren S."/>
            <person name="Silverstein K.A.T."/>
            <person name="Beckman K.B."/>
            <person name="Gohl D.M."/>
        </authorList>
    </citation>
    <scope>NUCLEOTIDE SEQUENCE</scope>
    <source>
        <strain evidence="2">Duluth1</strain>
        <tissue evidence="2">Whole animal</tissue>
    </source>
</reference>
<evidence type="ECO:0000313" key="2">
    <source>
        <dbReference type="EMBL" id="KAH3863608.1"/>
    </source>
</evidence>
<protein>
    <submittedName>
        <fullName evidence="2">Uncharacterized protein</fullName>
    </submittedName>
</protein>
<reference evidence="2" key="2">
    <citation type="submission" date="2020-11" db="EMBL/GenBank/DDBJ databases">
        <authorList>
            <person name="McCartney M.A."/>
            <person name="Auch B."/>
            <person name="Kono T."/>
            <person name="Mallez S."/>
            <person name="Becker A."/>
            <person name="Gohl D.M."/>
            <person name="Silverstein K.A.T."/>
            <person name="Koren S."/>
            <person name="Bechman K.B."/>
            <person name="Herman A."/>
            <person name="Abrahante J.E."/>
            <person name="Garbe J."/>
        </authorList>
    </citation>
    <scope>NUCLEOTIDE SEQUENCE</scope>
    <source>
        <strain evidence="2">Duluth1</strain>
        <tissue evidence="2">Whole animal</tissue>
    </source>
</reference>
<dbReference type="AlphaFoldDB" id="A0A9D4RDN1"/>
<dbReference type="Proteomes" id="UP000828390">
    <property type="component" value="Unassembled WGS sequence"/>
</dbReference>
<evidence type="ECO:0000313" key="3">
    <source>
        <dbReference type="Proteomes" id="UP000828390"/>
    </source>
</evidence>
<accession>A0A9D4RDN1</accession>